<dbReference type="GeneID" id="81470954"/>
<comment type="similarity">
    <text evidence="2 9 10">Belongs to the peptidase S8 family.</text>
</comment>
<dbReference type="InterPro" id="IPR022398">
    <property type="entry name" value="Peptidase_S8_His-AS"/>
</dbReference>
<evidence type="ECO:0000256" key="1">
    <source>
        <dbReference type="ARBA" id="ARBA00004613"/>
    </source>
</evidence>
<keyword evidence="6 9" id="KW-0378">Hydrolase</keyword>
<evidence type="ECO:0000259" key="13">
    <source>
        <dbReference type="PROSITE" id="PS51829"/>
    </source>
</evidence>
<feature type="domain" description="P/Homo B" evidence="13">
    <location>
        <begin position="475"/>
        <end position="597"/>
    </location>
</feature>
<protein>
    <submittedName>
        <fullName evidence="14">S8 family serine peptidase</fullName>
    </submittedName>
</protein>
<evidence type="ECO:0000313" key="15">
    <source>
        <dbReference type="Proteomes" id="UP000515838"/>
    </source>
</evidence>
<dbReference type="EMBL" id="CP060731">
    <property type="protein sequence ID" value="QNN79376.1"/>
    <property type="molecule type" value="Genomic_DNA"/>
</dbReference>
<evidence type="ECO:0000256" key="8">
    <source>
        <dbReference type="ARBA" id="ARBA00023145"/>
    </source>
</evidence>
<reference evidence="14 15" key="1">
    <citation type="submission" date="2020-08" db="EMBL/GenBank/DDBJ databases">
        <title>Streptomycin Non-resistant strain, P. mexicana.</title>
        <authorList>
            <person name="Ganesh-Kumar S."/>
            <person name="Zhe T."/>
            <person name="Yu Z."/>
            <person name="Min Y."/>
        </authorList>
    </citation>
    <scope>NUCLEOTIDE SEQUENCE [LARGE SCALE GENOMIC DNA]</scope>
    <source>
        <strain evidence="14 15">GTZY2</strain>
    </source>
</reference>
<dbReference type="InterPro" id="IPR050131">
    <property type="entry name" value="Peptidase_S8_subtilisin-like"/>
</dbReference>
<dbReference type="FunFam" id="3.40.50.200:FF:000022">
    <property type="entry name" value="Extracellular protease"/>
    <property type="match status" value="1"/>
</dbReference>
<dbReference type="CDD" id="cd07496">
    <property type="entry name" value="Peptidases_S8_13"/>
    <property type="match status" value="1"/>
</dbReference>
<evidence type="ECO:0000256" key="9">
    <source>
        <dbReference type="PROSITE-ProRule" id="PRU01240"/>
    </source>
</evidence>
<keyword evidence="4 9" id="KW-0645">Protease</keyword>
<dbReference type="PANTHER" id="PTHR43806:SF11">
    <property type="entry name" value="CEREVISIN-RELATED"/>
    <property type="match status" value="1"/>
</dbReference>
<name>A0A7G9TH01_PSEMX</name>
<dbReference type="InterPro" id="IPR015500">
    <property type="entry name" value="Peptidase_S8_subtilisin-rel"/>
</dbReference>
<dbReference type="PANTHER" id="PTHR43806">
    <property type="entry name" value="PEPTIDASE S8"/>
    <property type="match status" value="1"/>
</dbReference>
<dbReference type="InterPro" id="IPR023827">
    <property type="entry name" value="Peptidase_S8_Asp-AS"/>
</dbReference>
<sequence>MSGIAKRGSRVRLLCLSSAVLMSLYALPAMAGRVDMSGLQAEEPGGYDRFIVKYRDGSTESTNATQLQRSLSTAASTGVAKRGGRALGLQKLRRLAASGADVVRADRKLDRVEAESLMRQLAADPNVDYVEVDQRMYAVLTPNDTRFSEQWGFGTTAAGINVRPAWDKSTGAGVVVAVIDTGITNHADLNANLLPGYDFISDTFVSRDGNGRDANPNDEGDWNPVAGECYSGSPVTNSSWHGTHVAGTVAAVTNNASGVAGTAFGAKVVPVRVLGRCGGYTSDIADAITWASGGTVSGVPANANPAEVINLSLGGGGTCSSTYQTAINGAVGRGTTVVVAAGNSNTNVSSSVPANCPNVIAVAATTSAGSRASFSNYGTGIDISAPGQSILSTLNTGTTTPGSASYASYNGTSMAAPHVAGVVALMQAAADSPLTPAEVESTLKSTARPLPGTCSGGCGAGIANADGAVTAVQGGGPDPDPGTQTYTNGADVSIPDNNSTGVTSTIAVSGRTGNAPSNAQVAVNIVHTYIGDLIVDLIAPDGSVYVLHNRSGGSADNINQTYTVNLSSEALNGSWRLRARDRASVDTGYINSWSITF</sequence>
<keyword evidence="5 12" id="KW-0732">Signal</keyword>
<feature type="compositionally biased region" description="Polar residues" evidence="11">
    <location>
        <begin position="483"/>
        <end position="500"/>
    </location>
</feature>
<dbReference type="SUPFAM" id="SSF52743">
    <property type="entry name" value="Subtilisin-like"/>
    <property type="match status" value="1"/>
</dbReference>
<dbReference type="InterPro" id="IPR000209">
    <property type="entry name" value="Peptidase_S8/S53_dom"/>
</dbReference>
<dbReference type="GO" id="GO:0006508">
    <property type="term" value="P:proteolysis"/>
    <property type="evidence" value="ECO:0007669"/>
    <property type="project" value="UniProtKB-KW"/>
</dbReference>
<keyword evidence="3" id="KW-0964">Secreted</keyword>
<dbReference type="InterPro" id="IPR023828">
    <property type="entry name" value="Peptidase_S8_Ser-AS"/>
</dbReference>
<gene>
    <name evidence="14" type="ORF">IAE60_08240</name>
</gene>
<evidence type="ECO:0000256" key="7">
    <source>
        <dbReference type="ARBA" id="ARBA00022825"/>
    </source>
</evidence>
<dbReference type="Proteomes" id="UP000515838">
    <property type="component" value="Chromosome"/>
</dbReference>
<feature type="active site" description="Charge relay system" evidence="9">
    <location>
        <position position="180"/>
    </location>
</feature>
<dbReference type="PRINTS" id="PR00723">
    <property type="entry name" value="SUBTILISIN"/>
</dbReference>
<dbReference type="RefSeq" id="WP_187574506.1">
    <property type="nucleotide sequence ID" value="NZ_CP060731.1"/>
</dbReference>
<dbReference type="SUPFAM" id="SSF49785">
    <property type="entry name" value="Galactose-binding domain-like"/>
    <property type="match status" value="1"/>
</dbReference>
<dbReference type="PROSITE" id="PS00137">
    <property type="entry name" value="SUBTILASE_HIS"/>
    <property type="match status" value="1"/>
</dbReference>
<dbReference type="PROSITE" id="PS00136">
    <property type="entry name" value="SUBTILASE_ASP"/>
    <property type="match status" value="1"/>
</dbReference>
<dbReference type="InterPro" id="IPR034176">
    <property type="entry name" value="Peptidases_S8_13"/>
</dbReference>
<feature type="active site" description="Charge relay system" evidence="9">
    <location>
        <position position="241"/>
    </location>
</feature>
<dbReference type="PROSITE" id="PS51892">
    <property type="entry name" value="SUBTILASE"/>
    <property type="match status" value="1"/>
</dbReference>
<evidence type="ECO:0000256" key="11">
    <source>
        <dbReference type="SAM" id="MobiDB-lite"/>
    </source>
</evidence>
<dbReference type="Pfam" id="PF00082">
    <property type="entry name" value="Peptidase_S8"/>
    <property type="match status" value="1"/>
</dbReference>
<dbReference type="AlphaFoldDB" id="A0A7G9TH01"/>
<dbReference type="InterPro" id="IPR002884">
    <property type="entry name" value="P_dom"/>
</dbReference>
<evidence type="ECO:0000313" key="14">
    <source>
        <dbReference type="EMBL" id="QNN79376.1"/>
    </source>
</evidence>
<dbReference type="GO" id="GO:0005576">
    <property type="term" value="C:extracellular region"/>
    <property type="evidence" value="ECO:0007669"/>
    <property type="project" value="UniProtKB-SubCell"/>
</dbReference>
<feature type="signal peptide" evidence="12">
    <location>
        <begin position="1"/>
        <end position="31"/>
    </location>
</feature>
<feature type="chain" id="PRO_5028950001" evidence="12">
    <location>
        <begin position="32"/>
        <end position="597"/>
    </location>
</feature>
<evidence type="ECO:0000256" key="4">
    <source>
        <dbReference type="ARBA" id="ARBA00022670"/>
    </source>
</evidence>
<keyword evidence="7 9" id="KW-0720">Serine protease</keyword>
<dbReference type="FunFam" id="2.60.120.260:FF:000149">
    <property type="entry name" value="Leupeptin-inactivating enzyme 1"/>
    <property type="match status" value="1"/>
</dbReference>
<evidence type="ECO:0000256" key="6">
    <source>
        <dbReference type="ARBA" id="ARBA00022801"/>
    </source>
</evidence>
<dbReference type="Pfam" id="PF01483">
    <property type="entry name" value="P_proprotein"/>
    <property type="match status" value="1"/>
</dbReference>
<evidence type="ECO:0000256" key="12">
    <source>
        <dbReference type="SAM" id="SignalP"/>
    </source>
</evidence>
<dbReference type="PROSITE" id="PS51829">
    <property type="entry name" value="P_HOMO_B"/>
    <property type="match status" value="1"/>
</dbReference>
<keyword evidence="8" id="KW-0865">Zymogen</keyword>
<evidence type="ECO:0000256" key="5">
    <source>
        <dbReference type="ARBA" id="ARBA00022729"/>
    </source>
</evidence>
<feature type="active site" description="Charge relay system" evidence="9">
    <location>
        <position position="413"/>
    </location>
</feature>
<accession>A0A7G9TH01</accession>
<dbReference type="GO" id="GO:0004252">
    <property type="term" value="F:serine-type endopeptidase activity"/>
    <property type="evidence" value="ECO:0007669"/>
    <property type="project" value="UniProtKB-UniRule"/>
</dbReference>
<evidence type="ECO:0000256" key="3">
    <source>
        <dbReference type="ARBA" id="ARBA00022525"/>
    </source>
</evidence>
<dbReference type="PROSITE" id="PS00138">
    <property type="entry name" value="SUBTILASE_SER"/>
    <property type="match status" value="1"/>
</dbReference>
<evidence type="ECO:0000256" key="10">
    <source>
        <dbReference type="RuleBase" id="RU003355"/>
    </source>
</evidence>
<organism evidence="14 15">
    <name type="scientific">Pseudoxanthomonas mexicana</name>
    <dbReference type="NCBI Taxonomy" id="128785"/>
    <lineage>
        <taxon>Bacteria</taxon>
        <taxon>Pseudomonadati</taxon>
        <taxon>Pseudomonadota</taxon>
        <taxon>Gammaproteobacteria</taxon>
        <taxon>Lysobacterales</taxon>
        <taxon>Lysobacteraceae</taxon>
        <taxon>Pseudoxanthomonas</taxon>
    </lineage>
</organism>
<dbReference type="InterPro" id="IPR036852">
    <property type="entry name" value="Peptidase_S8/S53_dom_sf"/>
</dbReference>
<dbReference type="Gene3D" id="3.40.50.200">
    <property type="entry name" value="Peptidase S8/S53 domain"/>
    <property type="match status" value="1"/>
</dbReference>
<proteinExistence type="inferred from homology"/>
<comment type="subcellular location">
    <subcellularLocation>
        <location evidence="1">Secreted</location>
    </subcellularLocation>
</comment>
<dbReference type="Gene3D" id="2.60.120.260">
    <property type="entry name" value="Galactose-binding domain-like"/>
    <property type="match status" value="1"/>
</dbReference>
<dbReference type="InterPro" id="IPR008979">
    <property type="entry name" value="Galactose-bd-like_sf"/>
</dbReference>
<evidence type="ECO:0000256" key="2">
    <source>
        <dbReference type="ARBA" id="ARBA00011073"/>
    </source>
</evidence>
<feature type="region of interest" description="Disordered" evidence="11">
    <location>
        <begin position="472"/>
        <end position="500"/>
    </location>
</feature>